<feature type="domain" description="Palmitoyltransferase DHHC" evidence="9">
    <location>
        <begin position="101"/>
        <end position="237"/>
    </location>
</feature>
<feature type="transmembrane region" description="Helical" evidence="7">
    <location>
        <begin position="199"/>
        <end position="224"/>
    </location>
</feature>
<dbReference type="STRING" id="400682.A0A1X7TDK1"/>
<dbReference type="InterPro" id="IPR001594">
    <property type="entry name" value="Palmitoyltrfase_DHHC"/>
</dbReference>
<dbReference type="KEGG" id="aqu:105314981"/>
<feature type="transmembrane region" description="Helical" evidence="7">
    <location>
        <begin position="60"/>
        <end position="81"/>
    </location>
</feature>
<evidence type="ECO:0000256" key="2">
    <source>
        <dbReference type="ARBA" id="ARBA00022679"/>
    </source>
</evidence>
<evidence type="ECO:0000259" key="9">
    <source>
        <dbReference type="Pfam" id="PF01529"/>
    </source>
</evidence>
<evidence type="ECO:0000256" key="5">
    <source>
        <dbReference type="ARBA" id="ARBA00023136"/>
    </source>
</evidence>
<keyword evidence="6 7" id="KW-0012">Acyltransferase</keyword>
<gene>
    <name evidence="10" type="primary">105314981</name>
</gene>
<protein>
    <recommendedName>
        <fullName evidence="7">Palmitoyltransferase</fullName>
        <ecNumber evidence="7">2.3.1.225</ecNumber>
    </recommendedName>
</protein>
<feature type="transmembrane region" description="Helical" evidence="7">
    <location>
        <begin position="168"/>
        <end position="192"/>
    </location>
</feature>
<dbReference type="OMA" id="ACMIVDT"/>
<feature type="region of interest" description="Disordered" evidence="8">
    <location>
        <begin position="278"/>
        <end position="306"/>
    </location>
</feature>
<dbReference type="EnsemblMetazoa" id="Aqu2.1.12658_001">
    <property type="protein sequence ID" value="Aqu2.1.12658_001"/>
    <property type="gene ID" value="Aqu2.1.12658"/>
</dbReference>
<keyword evidence="11" id="KW-1185">Reference proteome</keyword>
<evidence type="ECO:0000256" key="6">
    <source>
        <dbReference type="ARBA" id="ARBA00023315"/>
    </source>
</evidence>
<feature type="compositionally biased region" description="Polar residues" evidence="8">
    <location>
        <begin position="287"/>
        <end position="297"/>
    </location>
</feature>
<evidence type="ECO:0000256" key="7">
    <source>
        <dbReference type="RuleBase" id="RU079119"/>
    </source>
</evidence>
<dbReference type="Proteomes" id="UP000007879">
    <property type="component" value="Unassembled WGS sequence"/>
</dbReference>
<keyword evidence="3 7" id="KW-0812">Transmembrane</keyword>
<dbReference type="OrthoDB" id="302728at2759"/>
<reference evidence="10" key="2">
    <citation type="submission" date="2017-05" db="UniProtKB">
        <authorList>
            <consortium name="EnsemblMetazoa"/>
        </authorList>
    </citation>
    <scope>IDENTIFICATION</scope>
</reference>
<evidence type="ECO:0000256" key="4">
    <source>
        <dbReference type="ARBA" id="ARBA00022989"/>
    </source>
</evidence>
<dbReference type="InterPro" id="IPR039859">
    <property type="entry name" value="PFA4/ZDH16/20/ERF2-like"/>
</dbReference>
<name>A0A1X7TDK1_AMPQE</name>
<dbReference type="eggNOG" id="KOG1311">
    <property type="taxonomic scope" value="Eukaryota"/>
</dbReference>
<dbReference type="GO" id="GO:0019706">
    <property type="term" value="F:protein-cysteine S-palmitoyltransferase activity"/>
    <property type="evidence" value="ECO:0007669"/>
    <property type="project" value="UniProtKB-EC"/>
</dbReference>
<proteinExistence type="inferred from homology"/>
<comment type="subcellular location">
    <subcellularLocation>
        <location evidence="1">Membrane</location>
        <topology evidence="1">Multi-pass membrane protein</topology>
    </subcellularLocation>
</comment>
<keyword evidence="4 7" id="KW-1133">Transmembrane helix</keyword>
<feature type="transmembrane region" description="Helical" evidence="7">
    <location>
        <begin position="20"/>
        <end position="40"/>
    </location>
</feature>
<dbReference type="PROSITE" id="PS50216">
    <property type="entry name" value="DHHC"/>
    <property type="match status" value="1"/>
</dbReference>
<dbReference type="GO" id="GO:0016020">
    <property type="term" value="C:membrane"/>
    <property type="evidence" value="ECO:0007669"/>
    <property type="project" value="UniProtKB-SubCell"/>
</dbReference>
<comment type="catalytic activity">
    <reaction evidence="7">
        <text>L-cysteinyl-[protein] + hexadecanoyl-CoA = S-hexadecanoyl-L-cysteinyl-[protein] + CoA</text>
        <dbReference type="Rhea" id="RHEA:36683"/>
        <dbReference type="Rhea" id="RHEA-COMP:10131"/>
        <dbReference type="Rhea" id="RHEA-COMP:11032"/>
        <dbReference type="ChEBI" id="CHEBI:29950"/>
        <dbReference type="ChEBI" id="CHEBI:57287"/>
        <dbReference type="ChEBI" id="CHEBI:57379"/>
        <dbReference type="ChEBI" id="CHEBI:74151"/>
        <dbReference type="EC" id="2.3.1.225"/>
    </reaction>
</comment>
<reference evidence="11" key="1">
    <citation type="journal article" date="2010" name="Nature">
        <title>The Amphimedon queenslandica genome and the evolution of animal complexity.</title>
        <authorList>
            <person name="Srivastava M."/>
            <person name="Simakov O."/>
            <person name="Chapman J."/>
            <person name="Fahey B."/>
            <person name="Gauthier M.E."/>
            <person name="Mitros T."/>
            <person name="Richards G.S."/>
            <person name="Conaco C."/>
            <person name="Dacre M."/>
            <person name="Hellsten U."/>
            <person name="Larroux C."/>
            <person name="Putnam N.H."/>
            <person name="Stanke M."/>
            <person name="Adamska M."/>
            <person name="Darling A."/>
            <person name="Degnan S.M."/>
            <person name="Oakley T.H."/>
            <person name="Plachetzki D.C."/>
            <person name="Zhai Y."/>
            <person name="Adamski M."/>
            <person name="Calcino A."/>
            <person name="Cummins S.F."/>
            <person name="Goodstein D.M."/>
            <person name="Harris C."/>
            <person name="Jackson D.J."/>
            <person name="Leys S.P."/>
            <person name="Shu S."/>
            <person name="Woodcroft B.J."/>
            <person name="Vervoort M."/>
            <person name="Kosik K.S."/>
            <person name="Manning G."/>
            <person name="Degnan B.M."/>
            <person name="Rokhsar D.S."/>
        </authorList>
    </citation>
    <scope>NUCLEOTIDE SEQUENCE [LARGE SCALE GENOMIC DNA]</scope>
</reference>
<dbReference type="EnsemblMetazoa" id="XM_011409451.2">
    <property type="protein sequence ID" value="XP_011407753.1"/>
    <property type="gene ID" value="LOC105314981"/>
</dbReference>
<organism evidence="10">
    <name type="scientific">Amphimedon queenslandica</name>
    <name type="common">Sponge</name>
    <dbReference type="NCBI Taxonomy" id="400682"/>
    <lineage>
        <taxon>Eukaryota</taxon>
        <taxon>Metazoa</taxon>
        <taxon>Porifera</taxon>
        <taxon>Demospongiae</taxon>
        <taxon>Heteroscleromorpha</taxon>
        <taxon>Haplosclerida</taxon>
        <taxon>Niphatidae</taxon>
        <taxon>Amphimedon</taxon>
    </lineage>
</organism>
<feature type="transmembrane region" description="Helical" evidence="7">
    <location>
        <begin position="145"/>
        <end position="162"/>
    </location>
</feature>
<comment type="domain">
    <text evidence="7">The DHHC domain is required for palmitoyltransferase activity.</text>
</comment>
<dbReference type="PANTHER" id="PTHR12246">
    <property type="entry name" value="PALMITOYLTRANSFERASE ZDHHC16"/>
    <property type="match status" value="1"/>
</dbReference>
<comment type="similarity">
    <text evidence="7">Belongs to the DHHC palmitoyltransferase family.</text>
</comment>
<dbReference type="InParanoid" id="A0A1X7TDK1"/>
<dbReference type="EC" id="2.3.1.225" evidence="7"/>
<evidence type="ECO:0000313" key="10">
    <source>
        <dbReference type="EnsemblMetazoa" id="Aqu2.1.12658_001"/>
    </source>
</evidence>
<keyword evidence="2 7" id="KW-0808">Transferase</keyword>
<dbReference type="Pfam" id="PF01529">
    <property type="entry name" value="DHHC"/>
    <property type="match status" value="1"/>
</dbReference>
<evidence type="ECO:0000256" key="8">
    <source>
        <dbReference type="SAM" id="MobiDB-lite"/>
    </source>
</evidence>
<keyword evidence="5 7" id="KW-0472">Membrane</keyword>
<evidence type="ECO:0000313" key="11">
    <source>
        <dbReference type="Proteomes" id="UP000007879"/>
    </source>
</evidence>
<evidence type="ECO:0000256" key="1">
    <source>
        <dbReference type="ARBA" id="ARBA00004141"/>
    </source>
</evidence>
<accession>A0A1X7TDK1</accession>
<evidence type="ECO:0000256" key="3">
    <source>
        <dbReference type="ARBA" id="ARBA00022692"/>
    </source>
</evidence>
<sequence length="306" mass="35070">MEFWREYRPRTSTDSLAMGITMTALPIGYLHAILWVTPALYPLDERYSEEDLISHQKWRIAHWLSMTYLFVSIVADIYLVLTTDSTCKSLTLPDIPQSGWAHCPYCNHPAPPRTHHCRTCKKCVLRRDHHCFFIGRCIGYFNHKYFLLLLLHAMTASFYGIVMSYKLLVFLNGGFSLALLGTAVFPILLWMLQIVPVHPILLIATGCAMLFTVMCGGLLAMHGWNLYNGQTYWESQQKLPQTRGLLHNIVDLMGTRWWLIILCPLLSSPQPGDGMHYSSYKSKKPVSTRNQDSVNNKTARKMAKEL</sequence>
<dbReference type="AlphaFoldDB" id="A0A1X7TDK1"/>